<evidence type="ECO:0000313" key="3">
    <source>
        <dbReference type="Proteomes" id="UP000467637"/>
    </source>
</evidence>
<accession>A0ABW9UG89</accession>
<feature type="domain" description="Sulfatase N-terminal" evidence="1">
    <location>
        <begin position="2"/>
        <end position="310"/>
    </location>
</feature>
<dbReference type="InterPro" id="IPR052701">
    <property type="entry name" value="GAG_Ulvan_Degrading_Sulfatases"/>
</dbReference>
<reference evidence="2 3" key="1">
    <citation type="submission" date="2019-12" db="EMBL/GenBank/DDBJ databases">
        <authorList>
            <person name="Huq M.A."/>
        </authorList>
    </citation>
    <scope>NUCLEOTIDE SEQUENCE [LARGE SCALE GENOMIC DNA]</scope>
    <source>
        <strain evidence="2 3">MAH-34</strain>
    </source>
</reference>
<dbReference type="SUPFAM" id="SSF53649">
    <property type="entry name" value="Alkaline phosphatase-like"/>
    <property type="match status" value="1"/>
</dbReference>
<evidence type="ECO:0000259" key="1">
    <source>
        <dbReference type="Pfam" id="PF00884"/>
    </source>
</evidence>
<dbReference type="PANTHER" id="PTHR43751">
    <property type="entry name" value="SULFATASE"/>
    <property type="match status" value="1"/>
</dbReference>
<name>A0ABW9UG89_9BACL</name>
<dbReference type="Pfam" id="PF00884">
    <property type="entry name" value="Sulfatase"/>
    <property type="match status" value="1"/>
</dbReference>
<dbReference type="Gene3D" id="3.40.720.10">
    <property type="entry name" value="Alkaline Phosphatase, subunit A"/>
    <property type="match status" value="1"/>
</dbReference>
<dbReference type="EMBL" id="WSEM01000016">
    <property type="protein sequence ID" value="MVQ37420.1"/>
    <property type="molecule type" value="Genomic_DNA"/>
</dbReference>
<dbReference type="RefSeq" id="WP_157321992.1">
    <property type="nucleotide sequence ID" value="NZ_WSEM01000016.1"/>
</dbReference>
<sequence length="463" mass="53185">MNIVFISMDTMRASRLGCYGYQKPTSPYMDQIAEQGVLFERAYAADIPTEVAHTGIFTGKVGLRTGVVSHGSPLTQLPKKESWLPSLLQNQGFTTAAVDNLYQLKEWFARGYRYYINSVQKTRSIDGKSVNELAFKWIREHKEDDFFLFLHYWDPHTPYQPPSSYVPAFYDQGRDPYDPANRSMDAAYNHAAYPFFKHHHYDLLGPITDAAYVNALYDAEVRYLDDRLRELDELLIAEGVYDDTLLILFGDHGESLTEHDIYWDHCGLYETSVQVPMIMRWPGRIPEGRRVKGLVQQVDMLPTILEAAGIMTPTNIDGRSLWPSIRGEADGTHDAIYLSECAWQASRGIVTKDYKFIRTLDAGPFVRPPRELFDLRVDPDETVNIAESSPAIADELAYQLDEWTEKMLNGRADPMLKQIEVGLPFRNRIHEILLQYGLTWDEWIQDPRRDRFDEASAARHAGR</sequence>
<dbReference type="CDD" id="cd16148">
    <property type="entry name" value="sulfatase_like"/>
    <property type="match status" value="1"/>
</dbReference>
<evidence type="ECO:0000313" key="2">
    <source>
        <dbReference type="EMBL" id="MVQ37420.1"/>
    </source>
</evidence>
<proteinExistence type="predicted"/>
<comment type="caution">
    <text evidence="2">The sequence shown here is derived from an EMBL/GenBank/DDBJ whole genome shotgun (WGS) entry which is preliminary data.</text>
</comment>
<dbReference type="Proteomes" id="UP000467637">
    <property type="component" value="Unassembled WGS sequence"/>
</dbReference>
<protein>
    <submittedName>
        <fullName evidence="2">Sulfatase-like hydrolase/transferase</fullName>
    </submittedName>
</protein>
<dbReference type="InterPro" id="IPR000917">
    <property type="entry name" value="Sulfatase_N"/>
</dbReference>
<dbReference type="PANTHER" id="PTHR43751:SF3">
    <property type="entry name" value="SULFATASE N-TERMINAL DOMAIN-CONTAINING PROTEIN"/>
    <property type="match status" value="1"/>
</dbReference>
<gene>
    <name evidence="2" type="ORF">GON05_22620</name>
</gene>
<keyword evidence="3" id="KW-1185">Reference proteome</keyword>
<dbReference type="InterPro" id="IPR017850">
    <property type="entry name" value="Alkaline_phosphatase_core_sf"/>
</dbReference>
<organism evidence="2 3">
    <name type="scientific">Paenibacillus anseongense</name>
    <dbReference type="NCBI Taxonomy" id="2682845"/>
    <lineage>
        <taxon>Bacteria</taxon>
        <taxon>Bacillati</taxon>
        <taxon>Bacillota</taxon>
        <taxon>Bacilli</taxon>
        <taxon>Bacillales</taxon>
        <taxon>Paenibacillaceae</taxon>
        <taxon>Paenibacillus</taxon>
    </lineage>
</organism>